<dbReference type="Gene3D" id="2.60.120.1440">
    <property type="match status" value="1"/>
</dbReference>
<organism evidence="5 6">
    <name type="scientific">Sphingobium cloacae</name>
    <dbReference type="NCBI Taxonomy" id="120107"/>
    <lineage>
        <taxon>Bacteria</taxon>
        <taxon>Pseudomonadati</taxon>
        <taxon>Pseudomonadota</taxon>
        <taxon>Alphaproteobacteria</taxon>
        <taxon>Sphingomonadales</taxon>
        <taxon>Sphingomonadaceae</taxon>
        <taxon>Sphingobium</taxon>
    </lineage>
</organism>
<evidence type="ECO:0000259" key="3">
    <source>
        <dbReference type="Pfam" id="PF04773"/>
    </source>
</evidence>
<dbReference type="InterPro" id="IPR032623">
    <property type="entry name" value="FecR_N"/>
</dbReference>
<reference evidence="5 6" key="1">
    <citation type="submission" date="2016-10" db="EMBL/GenBank/DDBJ databases">
        <title>Complete Genome Sequence of the Nonylphenol-Degrading Bacterium Sphingobium cloacae JCM 10874T.</title>
        <authorList>
            <person name="Ootsuka M."/>
            <person name="Nishizawa T."/>
            <person name="Ohta H."/>
        </authorList>
    </citation>
    <scope>NUCLEOTIDE SEQUENCE [LARGE SCALE GENOMIC DNA]</scope>
    <source>
        <strain evidence="5 6">JCM 10874</strain>
    </source>
</reference>
<sequence>MSSEEDPRIWDEALDWSIRMHGAKPDPNDQAELDAWIARSEAHARAWRKAQKTWKLMNAVPSVHATQPRAEAVRQHNSAHRKRTPTRRRLMLGGFAAAASATLVVMSPLGLPLRADQATATGEVRKITLADGSTVHLDTASAINVDYSRDSRRIALRTGQAFFDIAPNKARPFVVNAGGVDVTVVGTAFDVRLGHGAVDVAVQRGKVKIERKGAAEASFLTPGDHARIDAASGRLVRDHVPTSRIAPWRDGLIMVDGASVADVVAQLRRYHRGIIVLRGGDLGQKPVTGVYDIRDPTAALRAIVHPYGGEVTRITRYLLVVSAS</sequence>
<feature type="domain" description="FecR protein" evidence="3">
    <location>
        <begin position="118"/>
        <end position="208"/>
    </location>
</feature>
<dbReference type="Proteomes" id="UP000218272">
    <property type="component" value="Chromosome SCLO_1"/>
</dbReference>
<evidence type="ECO:0000313" key="6">
    <source>
        <dbReference type="Proteomes" id="UP000218272"/>
    </source>
</evidence>
<gene>
    <name evidence="5" type="ORF">SCLO_1003410</name>
</gene>
<dbReference type="KEGG" id="sclo:SCLO_1003410"/>
<dbReference type="RefSeq" id="WP_169800581.1">
    <property type="nucleotide sequence ID" value="NZ_AP017655.1"/>
</dbReference>
<keyword evidence="2" id="KW-0812">Transmembrane</keyword>
<dbReference type="EMBL" id="AP017655">
    <property type="protein sequence ID" value="BAV63381.1"/>
    <property type="molecule type" value="Genomic_DNA"/>
</dbReference>
<dbReference type="Pfam" id="PF04773">
    <property type="entry name" value="FecR"/>
    <property type="match status" value="1"/>
</dbReference>
<dbReference type="InterPro" id="IPR006860">
    <property type="entry name" value="FecR"/>
</dbReference>
<name>A0A1E1EYS2_9SPHN</name>
<feature type="domain" description="FecR N-terminal" evidence="4">
    <location>
        <begin position="11"/>
        <end position="52"/>
    </location>
</feature>
<dbReference type="PANTHER" id="PTHR30273:SF2">
    <property type="entry name" value="PROTEIN FECR"/>
    <property type="match status" value="1"/>
</dbReference>
<proteinExistence type="predicted"/>
<evidence type="ECO:0000259" key="4">
    <source>
        <dbReference type="Pfam" id="PF16220"/>
    </source>
</evidence>
<keyword evidence="6" id="KW-1185">Reference proteome</keyword>
<evidence type="ECO:0000313" key="5">
    <source>
        <dbReference type="EMBL" id="BAV63381.1"/>
    </source>
</evidence>
<protein>
    <submittedName>
        <fullName evidence="5">Uncharacterized protein</fullName>
    </submittedName>
</protein>
<keyword evidence="2" id="KW-1133">Transmembrane helix</keyword>
<dbReference type="GO" id="GO:0016989">
    <property type="term" value="F:sigma factor antagonist activity"/>
    <property type="evidence" value="ECO:0007669"/>
    <property type="project" value="TreeGrafter"/>
</dbReference>
<dbReference type="Pfam" id="PF16220">
    <property type="entry name" value="DUF4880"/>
    <property type="match status" value="1"/>
</dbReference>
<keyword evidence="2" id="KW-0472">Membrane</keyword>
<feature type="transmembrane region" description="Helical" evidence="2">
    <location>
        <begin position="90"/>
        <end position="111"/>
    </location>
</feature>
<dbReference type="AlphaFoldDB" id="A0A1E1EYS2"/>
<dbReference type="InterPro" id="IPR012373">
    <property type="entry name" value="Ferrdict_sens_TM"/>
</dbReference>
<dbReference type="PIRSF" id="PIRSF018266">
    <property type="entry name" value="FecR"/>
    <property type="match status" value="1"/>
</dbReference>
<accession>A0A1E1EYS2</accession>
<evidence type="ECO:0000256" key="2">
    <source>
        <dbReference type="SAM" id="Phobius"/>
    </source>
</evidence>
<dbReference type="PANTHER" id="PTHR30273">
    <property type="entry name" value="PERIPLASMIC SIGNAL SENSOR AND SIGMA FACTOR ACTIVATOR FECR-RELATED"/>
    <property type="match status" value="1"/>
</dbReference>
<feature type="region of interest" description="Disordered" evidence="1">
    <location>
        <begin position="65"/>
        <end position="85"/>
    </location>
</feature>
<evidence type="ECO:0000256" key="1">
    <source>
        <dbReference type="SAM" id="MobiDB-lite"/>
    </source>
</evidence>